<name>A0ABR6BGA0_9PSEU</name>
<organism evidence="2 3">
    <name type="scientific">Kutzneria viridogrisea</name>
    <dbReference type="NCBI Taxonomy" id="47990"/>
    <lineage>
        <taxon>Bacteria</taxon>
        <taxon>Bacillati</taxon>
        <taxon>Actinomycetota</taxon>
        <taxon>Actinomycetes</taxon>
        <taxon>Pseudonocardiales</taxon>
        <taxon>Pseudonocardiaceae</taxon>
        <taxon>Kutzneria</taxon>
    </lineage>
</organism>
<accession>A0ABR6BGA0</accession>
<feature type="transmembrane region" description="Helical" evidence="1">
    <location>
        <begin position="7"/>
        <end position="26"/>
    </location>
</feature>
<keyword evidence="1" id="KW-0812">Transmembrane</keyword>
<evidence type="ECO:0000256" key="1">
    <source>
        <dbReference type="SAM" id="Phobius"/>
    </source>
</evidence>
<dbReference type="RefSeq" id="WP_182837537.1">
    <property type="nucleotide sequence ID" value="NZ_BAAABQ010000059.1"/>
</dbReference>
<evidence type="ECO:0000313" key="3">
    <source>
        <dbReference type="Proteomes" id="UP000517916"/>
    </source>
</evidence>
<evidence type="ECO:0000313" key="2">
    <source>
        <dbReference type="EMBL" id="MBA8925919.1"/>
    </source>
</evidence>
<proteinExistence type="predicted"/>
<keyword evidence="1" id="KW-1133">Transmembrane helix</keyword>
<comment type="caution">
    <text evidence="2">The sequence shown here is derived from an EMBL/GenBank/DDBJ whole genome shotgun (WGS) entry which is preliminary data.</text>
</comment>
<reference evidence="2 3" key="1">
    <citation type="submission" date="2020-08" db="EMBL/GenBank/DDBJ databases">
        <title>Genomic Encyclopedia of Archaeal and Bacterial Type Strains, Phase II (KMG-II): from individual species to whole genera.</title>
        <authorList>
            <person name="Goeker M."/>
        </authorList>
    </citation>
    <scope>NUCLEOTIDE SEQUENCE [LARGE SCALE GENOMIC DNA]</scope>
    <source>
        <strain evidence="2 3">DSM 43850</strain>
    </source>
</reference>
<dbReference type="Proteomes" id="UP000517916">
    <property type="component" value="Unassembled WGS sequence"/>
</dbReference>
<keyword evidence="3" id="KW-1185">Reference proteome</keyword>
<dbReference type="EMBL" id="JACJID010000002">
    <property type="protein sequence ID" value="MBA8925919.1"/>
    <property type="molecule type" value="Genomic_DNA"/>
</dbReference>
<protein>
    <submittedName>
        <fullName evidence="2">Uncharacterized protein</fullName>
    </submittedName>
</protein>
<sequence>MAVRPRGVVHGGEVLVTVVIAVVYVVDRVGPRLPAQVADAAVSGEDPRTDR</sequence>
<keyword evidence="1" id="KW-0472">Membrane</keyword>
<gene>
    <name evidence="2" type="ORF">BC739_003118</name>
</gene>